<protein>
    <submittedName>
        <fullName evidence="1">Uncharacterized protein</fullName>
    </submittedName>
</protein>
<dbReference type="RefSeq" id="WP_093841755.1">
    <property type="nucleotide sequence ID" value="NZ_FOLM01000032.1"/>
</dbReference>
<sequence length="282" mass="30804">MNSTLVITTGELPGTAQPRKDSIFRTRGTVIVLDADAAACPEQQRGSWYIQVLGVRLRSALEADSGASLRTVVERAIAAVAQRHRLVPGAAPAAAVAIVRALHGRVEALALGNAPIVAVARTGAVHQLRDDRLERLLTGRLEHIGLYARLRTGAGFTSPKHRELLDQLRDHQLRHLNKDGGYWAAEAAPDAARHALVHSWPAAEIEQVLVMNHAVAAAVEDYRLFASWHHLARTCRERGPQYVVRMIHTAETAEDPHGIRWPRYEPAGDKTLAHLDLTAALA</sequence>
<evidence type="ECO:0000313" key="2">
    <source>
        <dbReference type="Proteomes" id="UP000199207"/>
    </source>
</evidence>
<gene>
    <name evidence="1" type="ORF">SAMN05421773_1325</name>
</gene>
<reference evidence="1 2" key="1">
    <citation type="submission" date="2016-10" db="EMBL/GenBank/DDBJ databases">
        <authorList>
            <person name="de Groot N.N."/>
        </authorList>
    </citation>
    <scope>NUCLEOTIDE SEQUENCE [LARGE SCALE GENOMIC DNA]</scope>
    <source>
        <strain evidence="1 2">CGMCC 4.5739</strain>
    </source>
</reference>
<dbReference type="EMBL" id="FOLM01000032">
    <property type="protein sequence ID" value="SFD79844.1"/>
    <property type="molecule type" value="Genomic_DNA"/>
</dbReference>
<keyword evidence="2" id="KW-1185">Reference proteome</keyword>
<proteinExistence type="predicted"/>
<accession>A0A1I1VAA2</accession>
<evidence type="ECO:0000313" key="1">
    <source>
        <dbReference type="EMBL" id="SFD79844.1"/>
    </source>
</evidence>
<dbReference type="AlphaFoldDB" id="A0A1I1VAA2"/>
<dbReference type="OrthoDB" id="3190646at2"/>
<dbReference type="Proteomes" id="UP000199207">
    <property type="component" value="Unassembled WGS sequence"/>
</dbReference>
<name>A0A1I1VAA2_9ACTN</name>
<dbReference type="STRING" id="910347.SAMN05421773_1325"/>
<organism evidence="1 2">
    <name type="scientific">Streptomyces aidingensis</name>
    <dbReference type="NCBI Taxonomy" id="910347"/>
    <lineage>
        <taxon>Bacteria</taxon>
        <taxon>Bacillati</taxon>
        <taxon>Actinomycetota</taxon>
        <taxon>Actinomycetes</taxon>
        <taxon>Kitasatosporales</taxon>
        <taxon>Streptomycetaceae</taxon>
        <taxon>Streptomyces</taxon>
    </lineage>
</organism>